<protein>
    <submittedName>
        <fullName evidence="2">Uncharacterized protein</fullName>
    </submittedName>
</protein>
<evidence type="ECO:0000313" key="3">
    <source>
        <dbReference type="Proteomes" id="UP000046373"/>
    </source>
</evidence>
<feature type="compositionally biased region" description="Basic residues" evidence="1">
    <location>
        <begin position="38"/>
        <end position="47"/>
    </location>
</feature>
<dbReference type="AlphaFoldDB" id="A0A090F2D8"/>
<feature type="region of interest" description="Disordered" evidence="1">
    <location>
        <begin position="33"/>
        <end position="63"/>
    </location>
</feature>
<dbReference type="Proteomes" id="UP000046373">
    <property type="component" value="Unassembled WGS sequence"/>
</dbReference>
<dbReference type="EMBL" id="CCNB01000015">
    <property type="protein sequence ID" value="CDX38047.1"/>
    <property type="molecule type" value="Genomic_DNA"/>
</dbReference>
<sequence>MPLVSNLGMHSSTVEELRMPKRGRLTMRQLSYASPERGRHKRSRHYHPAWDCGGTVQAQTSPT</sequence>
<name>A0A090F2D8_MESPL</name>
<evidence type="ECO:0000256" key="1">
    <source>
        <dbReference type="SAM" id="MobiDB-lite"/>
    </source>
</evidence>
<gene>
    <name evidence="2" type="ORF">MPLDJ20_220025</name>
</gene>
<organism evidence="2 3">
    <name type="scientific">Mesorhizobium plurifarium</name>
    <dbReference type="NCBI Taxonomy" id="69974"/>
    <lineage>
        <taxon>Bacteria</taxon>
        <taxon>Pseudomonadati</taxon>
        <taxon>Pseudomonadota</taxon>
        <taxon>Alphaproteobacteria</taxon>
        <taxon>Hyphomicrobiales</taxon>
        <taxon>Phyllobacteriaceae</taxon>
        <taxon>Mesorhizobium</taxon>
    </lineage>
</organism>
<reference evidence="2 3" key="1">
    <citation type="submission" date="2014-08" db="EMBL/GenBank/DDBJ databases">
        <authorList>
            <person name="Moulin Lionel"/>
        </authorList>
    </citation>
    <scope>NUCLEOTIDE SEQUENCE [LARGE SCALE GENOMIC DNA]</scope>
</reference>
<proteinExistence type="predicted"/>
<evidence type="ECO:0000313" key="2">
    <source>
        <dbReference type="EMBL" id="CDX38047.1"/>
    </source>
</evidence>
<accession>A0A090F2D8</accession>